<evidence type="ECO:0008006" key="3">
    <source>
        <dbReference type="Google" id="ProtNLM"/>
    </source>
</evidence>
<accession>A0ABU5T7I5</accession>
<dbReference type="EMBL" id="JAYGGQ010000009">
    <property type="protein sequence ID" value="MEA5455638.1"/>
    <property type="molecule type" value="Genomic_DNA"/>
</dbReference>
<sequence length="346" mass="37420">MLSAGVAAIRDRLPSTWSLSTGGRETSDRGADAVLSIRAPDGTKAVLIVEAKRLLETRDVATIREQLANLTARQPGSVGVVVAQYLSKSTRERLAEAGLSFADATGNILVRAEAPGLFISDRGADNDPWRGPGRPRGTLKGEPAAKVVRALLDLKGPWKIRDLVGVSKASTGSVYRVLEFLESEALATREDGLISVPDWSALLRRWSEDYQFLHTNTITRWIAPRGLAAFLERVRDSDVGSYALTGSVAAAAWQSYAPARSAMVYISEAERAAMEWGLRPTETGANVLIAKPAYPVVLERTVTALEGLQVAAPTQVAADLMTGPGRAPSEAEELLDWMERNEQSWR</sequence>
<proteinExistence type="predicted"/>
<organism evidence="1 2">
    <name type="scientific">Sinomonas terricola</name>
    <dbReference type="NCBI Taxonomy" id="3110330"/>
    <lineage>
        <taxon>Bacteria</taxon>
        <taxon>Bacillati</taxon>
        <taxon>Actinomycetota</taxon>
        <taxon>Actinomycetes</taxon>
        <taxon>Micrococcales</taxon>
        <taxon>Micrococcaceae</taxon>
        <taxon>Sinomonas</taxon>
    </lineage>
</organism>
<dbReference type="RefSeq" id="WP_323279501.1">
    <property type="nucleotide sequence ID" value="NZ_JAYGGQ010000009.1"/>
</dbReference>
<name>A0ABU5T7I5_9MICC</name>
<protein>
    <recommendedName>
        <fullName evidence="3">HTH iclR-type domain-containing protein</fullName>
    </recommendedName>
</protein>
<evidence type="ECO:0000313" key="1">
    <source>
        <dbReference type="EMBL" id="MEA5455638.1"/>
    </source>
</evidence>
<keyword evidence="2" id="KW-1185">Reference proteome</keyword>
<gene>
    <name evidence="1" type="ORF">SPF06_12970</name>
</gene>
<comment type="caution">
    <text evidence="1">The sequence shown here is derived from an EMBL/GenBank/DDBJ whole genome shotgun (WGS) entry which is preliminary data.</text>
</comment>
<evidence type="ECO:0000313" key="2">
    <source>
        <dbReference type="Proteomes" id="UP001304769"/>
    </source>
</evidence>
<reference evidence="1 2" key="1">
    <citation type="submission" date="2023-12" db="EMBL/GenBank/DDBJ databases">
        <title>Sinomonas terricola sp. nov, isolated from litchi orchard soil in Guangdong, PR China.</title>
        <authorList>
            <person name="Jiaxin W."/>
            <person name="Yang Z."/>
            <person name="Honghui Z."/>
        </authorList>
    </citation>
    <scope>NUCLEOTIDE SEQUENCE [LARGE SCALE GENOMIC DNA]</scope>
    <source>
        <strain evidence="1 2">JGH33</strain>
    </source>
</reference>
<dbReference type="Proteomes" id="UP001304769">
    <property type="component" value="Unassembled WGS sequence"/>
</dbReference>